<dbReference type="InterPro" id="IPR036875">
    <property type="entry name" value="Znf_CCHC_sf"/>
</dbReference>
<reference evidence="5" key="1">
    <citation type="submission" date="2021-01" db="UniProtKB">
        <authorList>
            <consortium name="EnsemblMetazoa"/>
        </authorList>
    </citation>
    <scope>IDENTIFICATION</scope>
</reference>
<keyword evidence="1" id="KW-0479">Metal-binding</keyword>
<dbReference type="SUPFAM" id="SSF57756">
    <property type="entry name" value="Retrovirus zinc finger-like domains"/>
    <property type="match status" value="1"/>
</dbReference>
<feature type="compositionally biased region" description="Low complexity" evidence="3">
    <location>
        <begin position="164"/>
        <end position="173"/>
    </location>
</feature>
<proteinExistence type="predicted"/>
<evidence type="ECO:0000259" key="4">
    <source>
        <dbReference type="PROSITE" id="PS50158"/>
    </source>
</evidence>
<dbReference type="RefSeq" id="XP_032457802.1">
    <property type="nucleotide sequence ID" value="XM_032601911.1"/>
</dbReference>
<evidence type="ECO:0000256" key="2">
    <source>
        <dbReference type="SAM" id="Coils"/>
    </source>
</evidence>
<dbReference type="GeneID" id="116417028"/>
<organism evidence="5 6">
    <name type="scientific">Nasonia vitripennis</name>
    <name type="common">Parasitic wasp</name>
    <dbReference type="NCBI Taxonomy" id="7425"/>
    <lineage>
        <taxon>Eukaryota</taxon>
        <taxon>Metazoa</taxon>
        <taxon>Ecdysozoa</taxon>
        <taxon>Arthropoda</taxon>
        <taxon>Hexapoda</taxon>
        <taxon>Insecta</taxon>
        <taxon>Pterygota</taxon>
        <taxon>Neoptera</taxon>
        <taxon>Endopterygota</taxon>
        <taxon>Hymenoptera</taxon>
        <taxon>Apocrita</taxon>
        <taxon>Proctotrupomorpha</taxon>
        <taxon>Chalcidoidea</taxon>
        <taxon>Pteromalidae</taxon>
        <taxon>Pteromalinae</taxon>
        <taxon>Nasonia</taxon>
    </lineage>
</organism>
<dbReference type="PROSITE" id="PS50158">
    <property type="entry name" value="ZF_CCHC"/>
    <property type="match status" value="1"/>
</dbReference>
<keyword evidence="2" id="KW-0175">Coiled coil</keyword>
<dbReference type="SMART" id="SM00343">
    <property type="entry name" value="ZnF_C2HC"/>
    <property type="match status" value="2"/>
</dbReference>
<evidence type="ECO:0000313" key="5">
    <source>
        <dbReference type="EnsemblMetazoa" id="XP_032457802"/>
    </source>
</evidence>
<dbReference type="SMR" id="A0A7M7R3X5"/>
<dbReference type="GO" id="GO:0008270">
    <property type="term" value="F:zinc ion binding"/>
    <property type="evidence" value="ECO:0007669"/>
    <property type="project" value="UniProtKB-KW"/>
</dbReference>
<feature type="coiled-coil region" evidence="2">
    <location>
        <begin position="1"/>
        <end position="63"/>
    </location>
</feature>
<name>A0A7M7R3X5_NASVI</name>
<keyword evidence="1" id="KW-0862">Zinc</keyword>
<accession>A0A7M7R3X5</accession>
<dbReference type="OrthoDB" id="7549815at2759"/>
<keyword evidence="1" id="KW-0863">Zinc-finger</keyword>
<dbReference type="AlphaFoldDB" id="A0A7M7R3X5"/>
<dbReference type="KEGG" id="nvi:116417028"/>
<dbReference type="Proteomes" id="UP000002358">
    <property type="component" value="Unassembled WGS sequence"/>
</dbReference>
<feature type="domain" description="CCHC-type" evidence="4">
    <location>
        <begin position="85"/>
        <end position="100"/>
    </location>
</feature>
<keyword evidence="6" id="KW-1185">Reference proteome</keyword>
<dbReference type="InterPro" id="IPR001878">
    <property type="entry name" value="Znf_CCHC"/>
</dbReference>
<evidence type="ECO:0000256" key="3">
    <source>
        <dbReference type="SAM" id="MobiDB-lite"/>
    </source>
</evidence>
<sequence>MDNLENALERHSDILDNHAEIIRDQTVAILDMKENIDNLNTVIQKLTEQIGKLTSELESDRRKSDGQPSDDRQKIAVKQAIITDKCYRCNKVGHRAAFCPLKEYNLWYCFYCQAVAPHKGDDCPNKDNPKDGYVKSYTYNNTNTQHKHNSNNFRGRGNRGRGGYNNVRGRGNNVRRGSFKRKVDIQTPGRNQKKGYKVKAMLTGNNTHIINKTPTKLVLIADSGATEHIVNKSIILNNLISLRRFADVGLSIYLDNKILKIYDKNSDEEYLAGTYEKPNWIISLNVAKHEQSDEQQEVYDKYSCTANIVSVDEFLQQSQSDIKDLED</sequence>
<dbReference type="EnsemblMetazoa" id="XM_032601911">
    <property type="protein sequence ID" value="XP_032457802"/>
    <property type="gene ID" value="LOC116417028"/>
</dbReference>
<evidence type="ECO:0000313" key="6">
    <source>
        <dbReference type="Proteomes" id="UP000002358"/>
    </source>
</evidence>
<protein>
    <recommendedName>
        <fullName evidence="4">CCHC-type domain-containing protein</fullName>
    </recommendedName>
</protein>
<feature type="region of interest" description="Disordered" evidence="3">
    <location>
        <begin position="140"/>
        <end position="173"/>
    </location>
</feature>
<dbReference type="InParanoid" id="A0A7M7R3X5"/>
<dbReference type="GO" id="GO:0003676">
    <property type="term" value="F:nucleic acid binding"/>
    <property type="evidence" value="ECO:0007669"/>
    <property type="project" value="InterPro"/>
</dbReference>
<evidence type="ECO:0000256" key="1">
    <source>
        <dbReference type="PROSITE-ProRule" id="PRU00047"/>
    </source>
</evidence>
<dbReference type="Gene3D" id="4.10.60.10">
    <property type="entry name" value="Zinc finger, CCHC-type"/>
    <property type="match status" value="1"/>
</dbReference>